<evidence type="ECO:0008006" key="3">
    <source>
        <dbReference type="Google" id="ProtNLM"/>
    </source>
</evidence>
<sequence length="280" mass="32483">MTFVDSTKKQKRPHYEHRVYKLDMKHNNFTERQFQRIRKSSKHKKILKAFERIGMCLNGQDFSHIPEGHLDKVCFILINSYTNRKHDLGVGPLNDGYLVALKHYRLGYKIFYLYNPNRKDFISLLSFFLMNTEMELTVFYTGRDTICTGIHGIEFIDGILTTCSICDIIAKNCNEVVRVMLISDCCSGGSVFDIQSNQQGFSHFKIISFSVNKESAPESKEGKLTHGIFTYYFCKITSQSPNISPKDLINQLNPSLQRFKEVCVYEATNKRMSKNQLFFN</sequence>
<organism evidence="1 2">
    <name type="scientific">Tritrichomonas musculus</name>
    <dbReference type="NCBI Taxonomy" id="1915356"/>
    <lineage>
        <taxon>Eukaryota</taxon>
        <taxon>Metamonada</taxon>
        <taxon>Parabasalia</taxon>
        <taxon>Tritrichomonadida</taxon>
        <taxon>Tritrichomonadidae</taxon>
        <taxon>Tritrichomonas</taxon>
    </lineage>
</organism>
<dbReference type="EMBL" id="JAPFFF010000004">
    <property type="protein sequence ID" value="KAK8891888.1"/>
    <property type="molecule type" value="Genomic_DNA"/>
</dbReference>
<protein>
    <recommendedName>
        <fullName evidence="3">Caspase family p20 domain-containing protein</fullName>
    </recommendedName>
</protein>
<accession>A0ABR2KM32</accession>
<evidence type="ECO:0000313" key="1">
    <source>
        <dbReference type="EMBL" id="KAK8891888.1"/>
    </source>
</evidence>
<gene>
    <name evidence="1" type="ORF">M9Y10_029110</name>
</gene>
<reference evidence="1 2" key="1">
    <citation type="submission" date="2024-04" db="EMBL/GenBank/DDBJ databases">
        <title>Tritrichomonas musculus Genome.</title>
        <authorList>
            <person name="Alves-Ferreira E."/>
            <person name="Grigg M."/>
            <person name="Lorenzi H."/>
            <person name="Galac M."/>
        </authorList>
    </citation>
    <scope>NUCLEOTIDE SEQUENCE [LARGE SCALE GENOMIC DNA]</scope>
    <source>
        <strain evidence="1 2">EAF2021</strain>
    </source>
</reference>
<proteinExistence type="predicted"/>
<keyword evidence="2" id="KW-1185">Reference proteome</keyword>
<dbReference type="Gene3D" id="3.40.50.12660">
    <property type="match status" value="1"/>
</dbReference>
<evidence type="ECO:0000313" key="2">
    <source>
        <dbReference type="Proteomes" id="UP001470230"/>
    </source>
</evidence>
<dbReference type="Proteomes" id="UP001470230">
    <property type="component" value="Unassembled WGS sequence"/>
</dbReference>
<name>A0ABR2KM32_9EUKA</name>
<comment type="caution">
    <text evidence="1">The sequence shown here is derived from an EMBL/GenBank/DDBJ whole genome shotgun (WGS) entry which is preliminary data.</text>
</comment>